<reference evidence="2 3" key="1">
    <citation type="submission" date="2017-10" db="EMBL/GenBank/DDBJ databases">
        <title>genome sequences of Staph epi in chlorhexidine trial.</title>
        <authorList>
            <person name="Greninger A.L."/>
            <person name="Addetia A."/>
            <person name="Qin X."/>
            <person name="Zerr D."/>
        </authorList>
    </citation>
    <scope>NUCLEOTIDE SEQUENCE [LARGE SCALE GENOMIC DNA]</scope>
    <source>
        <strain evidence="2 3">SCH-17</strain>
    </source>
</reference>
<dbReference type="RefSeq" id="WP_002457330.1">
    <property type="nucleotide sequence ID" value="NZ_CAJUWP010000002.1"/>
</dbReference>
<evidence type="ECO:0000313" key="4">
    <source>
        <dbReference type="Proteomes" id="UP000648077"/>
    </source>
</evidence>
<evidence type="ECO:0000313" key="1">
    <source>
        <dbReference type="EMBL" id="MBF2229572.1"/>
    </source>
</evidence>
<evidence type="ECO:0000313" key="3">
    <source>
        <dbReference type="Proteomes" id="UP000228502"/>
    </source>
</evidence>
<comment type="caution">
    <text evidence="1">The sequence shown here is derived from an EMBL/GenBank/DDBJ whole genome shotgun (WGS) entry which is preliminary data.</text>
</comment>
<dbReference type="AlphaFoldDB" id="A0A509LY63"/>
<evidence type="ECO:0008006" key="5">
    <source>
        <dbReference type="Google" id="ProtNLM"/>
    </source>
</evidence>
<gene>
    <name evidence="2" type="ORF">CTJ08_13660</name>
    <name evidence="1" type="ORF">H3963_03750</name>
</gene>
<name>A0A509LY63_STAEP</name>
<accession>A0A509LY63</accession>
<dbReference type="EMBL" id="JACGQI010000003">
    <property type="protein sequence ID" value="MBF2229572.1"/>
    <property type="molecule type" value="Genomic_DNA"/>
</dbReference>
<dbReference type="EMBL" id="PEJG01000110">
    <property type="protein sequence ID" value="PIH08956.1"/>
    <property type="molecule type" value="Genomic_DNA"/>
</dbReference>
<organism evidence="1 4">
    <name type="scientific">Staphylococcus epidermidis</name>
    <dbReference type="NCBI Taxonomy" id="1282"/>
    <lineage>
        <taxon>Bacteria</taxon>
        <taxon>Bacillati</taxon>
        <taxon>Bacillota</taxon>
        <taxon>Bacilli</taxon>
        <taxon>Bacillales</taxon>
        <taxon>Staphylococcaceae</taxon>
        <taxon>Staphylococcus</taxon>
    </lineage>
</organism>
<protein>
    <recommendedName>
        <fullName evidence="5">DNA-binding protein</fullName>
    </recommendedName>
</protein>
<evidence type="ECO:0000313" key="2">
    <source>
        <dbReference type="EMBL" id="PIH08956.1"/>
    </source>
</evidence>
<dbReference type="OrthoDB" id="2406472at2"/>
<sequence length="92" mass="10519">MSNIAIEIKDDFINELVQSKVESILENYKRQYASIDIKDLVTITGLSKSTLQNKIVCEPEIVEVTRRLGTRVLYLYPQVLDAYQTVINRLGS</sequence>
<dbReference type="Proteomes" id="UP000648077">
    <property type="component" value="Unassembled WGS sequence"/>
</dbReference>
<proteinExistence type="predicted"/>
<reference evidence="1" key="2">
    <citation type="submission" date="2020-08" db="EMBL/GenBank/DDBJ databases">
        <title>Changes in the skin microbiome associated with squamous cell carcinoma in transplant recipients.</title>
        <authorList>
            <person name="Zaugg J."/>
            <person name="Krueger A."/>
            <person name="Lachner N."/>
        </authorList>
    </citation>
    <scope>NUCLEOTIDE SEQUENCE</scope>
    <source>
        <strain evidence="1">R5988</strain>
    </source>
</reference>
<dbReference type="Proteomes" id="UP000228502">
    <property type="component" value="Unassembled WGS sequence"/>
</dbReference>